<dbReference type="EMBL" id="BAABBP010000032">
    <property type="protein sequence ID" value="GAA4002914.1"/>
    <property type="molecule type" value="Genomic_DNA"/>
</dbReference>
<dbReference type="InterPro" id="IPR050237">
    <property type="entry name" value="ATP-dep_AMP-bd_enzyme"/>
</dbReference>
<dbReference type="Gene3D" id="3.40.50.12780">
    <property type="entry name" value="N-terminal domain of ligase-like"/>
    <property type="match status" value="1"/>
</dbReference>
<comment type="caution">
    <text evidence="3">The sequence shown here is derived from an EMBL/GenBank/DDBJ whole genome shotgun (WGS) entry which is preliminary data.</text>
</comment>
<dbReference type="InterPro" id="IPR042099">
    <property type="entry name" value="ANL_N_sf"/>
</dbReference>
<organism evidence="3 4">
    <name type="scientific">Comamonas faecalis</name>
    <dbReference type="NCBI Taxonomy" id="1387849"/>
    <lineage>
        <taxon>Bacteria</taxon>
        <taxon>Pseudomonadati</taxon>
        <taxon>Pseudomonadota</taxon>
        <taxon>Betaproteobacteria</taxon>
        <taxon>Burkholderiales</taxon>
        <taxon>Comamonadaceae</taxon>
        <taxon>Comamonas</taxon>
    </lineage>
</organism>
<dbReference type="Pfam" id="PF13193">
    <property type="entry name" value="AMP-binding_C"/>
    <property type="match status" value="1"/>
</dbReference>
<dbReference type="Proteomes" id="UP001501627">
    <property type="component" value="Unassembled WGS sequence"/>
</dbReference>
<reference evidence="4" key="1">
    <citation type="journal article" date="2019" name="Int. J. Syst. Evol. Microbiol.">
        <title>The Global Catalogue of Microorganisms (GCM) 10K type strain sequencing project: providing services to taxonomists for standard genome sequencing and annotation.</title>
        <authorList>
            <consortium name="The Broad Institute Genomics Platform"/>
            <consortium name="The Broad Institute Genome Sequencing Center for Infectious Disease"/>
            <person name="Wu L."/>
            <person name="Ma J."/>
        </authorList>
    </citation>
    <scope>NUCLEOTIDE SEQUENCE [LARGE SCALE GENOMIC DNA]</scope>
    <source>
        <strain evidence="4">JCM 17561</strain>
    </source>
</reference>
<dbReference type="InterPro" id="IPR025110">
    <property type="entry name" value="AMP-bd_C"/>
</dbReference>
<proteinExistence type="predicted"/>
<evidence type="ECO:0000259" key="2">
    <source>
        <dbReference type="Pfam" id="PF13193"/>
    </source>
</evidence>
<feature type="domain" description="AMP-dependent synthetase/ligase" evidence="1">
    <location>
        <begin position="22"/>
        <end position="382"/>
    </location>
</feature>
<dbReference type="PANTHER" id="PTHR43767:SF7">
    <property type="entry name" value="MEDIUM_LONG-CHAIN-FATTY-ACID--COA LIGASE FADD8"/>
    <property type="match status" value="1"/>
</dbReference>
<dbReference type="Gene3D" id="3.30.300.30">
    <property type="match status" value="1"/>
</dbReference>
<keyword evidence="4" id="KW-1185">Reference proteome</keyword>
<gene>
    <name evidence="3" type="ORF">GCM10022279_28550</name>
</gene>
<dbReference type="Pfam" id="PF00501">
    <property type="entry name" value="AMP-binding"/>
    <property type="match status" value="1"/>
</dbReference>
<dbReference type="InterPro" id="IPR000873">
    <property type="entry name" value="AMP-dep_synth/lig_dom"/>
</dbReference>
<protein>
    <submittedName>
        <fullName evidence="3">Acyl-CoA synthetase</fullName>
    </submittedName>
</protein>
<accession>A0ABP7RVU3</accession>
<feature type="domain" description="AMP-binding enzyme C-terminal" evidence="2">
    <location>
        <begin position="432"/>
        <end position="507"/>
    </location>
</feature>
<evidence type="ECO:0000313" key="3">
    <source>
        <dbReference type="EMBL" id="GAA4002914.1"/>
    </source>
</evidence>
<sequence length="528" mass="57256">MTTTDAPRHIIRRTTLGDIPTRSARRRPQSIALWDGDESLTYAALEAQANQLAHHLLASGLQPGAKVAMLASNSIEMVVATFGIFKAGMVWVPVNHMLGGADVRYVIEHAEAAMVLADHELLQRPDLAPTVQELGLPVLVLSPGRTSGATTPLLQALQGQPATPPGIAIDDDDLVLLMYTSGTTGKQKGVMHSHASVHSALLSNAAEGKMDIHMVATLGLPLFHCAQFSGLGAGLIAGSSMVLFRAFDPHVYLDAVERRRITQLTGLPLMYAALLQVQTQQPRDLSSLQMCTYGMAPMPRPLLEKLTAHFCPSFALGSGQTEAFPITVRFRPEQQLQRFGSYWGTSTMANDTAIMDGDGNLLPWGEVGEIVHRGANVMLGYYKDPEATAAVSRFGWHHTGDIGKFDEDGQLLFLDRTKDMIKTGGENVPSIKVEEVYLRHPAVANAAVVGLPHARWGEAVTVFVLLKPGAQATVDELIGHGRQQLAGFEAPKHVQILQEFPMTPTGKIQKHRLRTQFLELFSNQATTA</sequence>
<name>A0ABP7RVU3_9BURK</name>
<dbReference type="PANTHER" id="PTHR43767">
    <property type="entry name" value="LONG-CHAIN-FATTY-ACID--COA LIGASE"/>
    <property type="match status" value="1"/>
</dbReference>
<dbReference type="SUPFAM" id="SSF56801">
    <property type="entry name" value="Acetyl-CoA synthetase-like"/>
    <property type="match status" value="1"/>
</dbReference>
<dbReference type="RefSeq" id="WP_103046295.1">
    <property type="nucleotide sequence ID" value="NZ_BAABBP010000032.1"/>
</dbReference>
<dbReference type="InterPro" id="IPR045851">
    <property type="entry name" value="AMP-bd_C_sf"/>
</dbReference>
<evidence type="ECO:0000259" key="1">
    <source>
        <dbReference type="Pfam" id="PF00501"/>
    </source>
</evidence>
<evidence type="ECO:0000313" key="4">
    <source>
        <dbReference type="Proteomes" id="UP001501627"/>
    </source>
</evidence>